<dbReference type="Proteomes" id="UP000254123">
    <property type="component" value="Unassembled WGS sequence"/>
</dbReference>
<protein>
    <submittedName>
        <fullName evidence="1">Uncharacterized protein</fullName>
    </submittedName>
</protein>
<organism evidence="1 2">
    <name type="scientific">Psychrobacter phenylpyruvicus</name>
    <dbReference type="NCBI Taxonomy" id="29432"/>
    <lineage>
        <taxon>Bacteria</taxon>
        <taxon>Pseudomonadati</taxon>
        <taxon>Pseudomonadota</taxon>
        <taxon>Gammaproteobacteria</taxon>
        <taxon>Moraxellales</taxon>
        <taxon>Moraxellaceae</taxon>
        <taxon>Psychrobacter</taxon>
    </lineage>
</organism>
<dbReference type="EMBL" id="UGVC01000006">
    <property type="protein sequence ID" value="SUD98869.1"/>
    <property type="molecule type" value="Genomic_DNA"/>
</dbReference>
<accession>A0A379LR59</accession>
<name>A0A379LR59_9GAMM</name>
<dbReference type="AlphaFoldDB" id="A0A379LR59"/>
<sequence length="99" mass="10886">MYTGVVDTGAGDDIINVDGSIRVNGTIYAGEGNDEVNIGGDVIGKSIHKKVMIQLRSPEMSRAKYLQILAKIKFSSMVMLMVDLLIQGHKMTIFKLKEK</sequence>
<keyword evidence="2" id="KW-1185">Reference proteome</keyword>
<gene>
    <name evidence="1" type="ORF">NCTC10526_02852</name>
</gene>
<proteinExistence type="predicted"/>
<evidence type="ECO:0000313" key="2">
    <source>
        <dbReference type="Proteomes" id="UP000254123"/>
    </source>
</evidence>
<dbReference type="RefSeq" id="WP_115343067.1">
    <property type="nucleotide sequence ID" value="NZ_UGVC01000006.1"/>
</dbReference>
<reference evidence="1 2" key="1">
    <citation type="submission" date="2018-06" db="EMBL/GenBank/DDBJ databases">
        <authorList>
            <consortium name="Pathogen Informatics"/>
            <person name="Doyle S."/>
        </authorList>
    </citation>
    <scope>NUCLEOTIDE SEQUENCE [LARGE SCALE GENOMIC DNA]</scope>
    <source>
        <strain evidence="1 2">NCTC10526</strain>
    </source>
</reference>
<evidence type="ECO:0000313" key="1">
    <source>
        <dbReference type="EMBL" id="SUD98869.1"/>
    </source>
</evidence>
<dbReference type="Gene3D" id="2.160.20.160">
    <property type="match status" value="1"/>
</dbReference>